<organism evidence="3 4">
    <name type="scientific">Panaeolus cyanescens</name>
    <dbReference type="NCBI Taxonomy" id="181874"/>
    <lineage>
        <taxon>Eukaryota</taxon>
        <taxon>Fungi</taxon>
        <taxon>Dikarya</taxon>
        <taxon>Basidiomycota</taxon>
        <taxon>Agaricomycotina</taxon>
        <taxon>Agaricomycetes</taxon>
        <taxon>Agaricomycetidae</taxon>
        <taxon>Agaricales</taxon>
        <taxon>Agaricineae</taxon>
        <taxon>Galeropsidaceae</taxon>
        <taxon>Panaeolus</taxon>
    </lineage>
</organism>
<dbReference type="EMBL" id="NHTK01005466">
    <property type="protein sequence ID" value="PPQ78372.1"/>
    <property type="molecule type" value="Genomic_DNA"/>
</dbReference>
<keyword evidence="2" id="KW-0732">Signal</keyword>
<dbReference type="AlphaFoldDB" id="A0A409WIP7"/>
<dbReference type="CDD" id="cd18809">
    <property type="entry name" value="SF1_C_RecD"/>
    <property type="match status" value="1"/>
</dbReference>
<feature type="signal peptide" evidence="2">
    <location>
        <begin position="1"/>
        <end position="18"/>
    </location>
</feature>
<dbReference type="InterPro" id="IPR051055">
    <property type="entry name" value="PIF1_helicase"/>
</dbReference>
<comment type="caution">
    <text evidence="3">The sequence shown here is derived from an EMBL/GenBank/DDBJ whole genome shotgun (WGS) entry which is preliminary data.</text>
</comment>
<evidence type="ECO:0000256" key="1">
    <source>
        <dbReference type="SAM" id="MobiDB-lite"/>
    </source>
</evidence>
<feature type="compositionally biased region" description="Low complexity" evidence="1">
    <location>
        <begin position="190"/>
        <end position="211"/>
    </location>
</feature>
<proteinExistence type="predicted"/>
<feature type="region of interest" description="Disordered" evidence="1">
    <location>
        <begin position="190"/>
        <end position="213"/>
    </location>
</feature>
<feature type="chain" id="PRO_5019069758" description="ATP-dependent DNA helicase" evidence="2">
    <location>
        <begin position="19"/>
        <end position="259"/>
    </location>
</feature>
<dbReference type="SUPFAM" id="SSF52540">
    <property type="entry name" value="P-loop containing nucleoside triphosphate hydrolases"/>
    <property type="match status" value="1"/>
</dbReference>
<evidence type="ECO:0000313" key="4">
    <source>
        <dbReference type="Proteomes" id="UP000284842"/>
    </source>
</evidence>
<reference evidence="3 4" key="1">
    <citation type="journal article" date="2018" name="Evol. Lett.">
        <title>Horizontal gene cluster transfer increased hallucinogenic mushroom diversity.</title>
        <authorList>
            <person name="Reynolds H.T."/>
            <person name="Vijayakumar V."/>
            <person name="Gluck-Thaler E."/>
            <person name="Korotkin H.B."/>
            <person name="Matheny P.B."/>
            <person name="Slot J.C."/>
        </authorList>
    </citation>
    <scope>NUCLEOTIDE SEQUENCE [LARGE SCALE GENOMIC DNA]</scope>
    <source>
        <strain evidence="3 4">2629</strain>
    </source>
</reference>
<dbReference type="PANTHER" id="PTHR47642">
    <property type="entry name" value="ATP-DEPENDENT DNA HELICASE"/>
    <property type="match status" value="1"/>
</dbReference>
<keyword evidence="4" id="KW-1185">Reference proteome</keyword>
<dbReference type="InParanoid" id="A0A409WIP7"/>
<protein>
    <recommendedName>
        <fullName evidence="5">ATP-dependent DNA helicase</fullName>
    </recommendedName>
</protein>
<dbReference type="Proteomes" id="UP000284842">
    <property type="component" value="Unassembled WGS sequence"/>
</dbReference>
<evidence type="ECO:0000313" key="3">
    <source>
        <dbReference type="EMBL" id="PPQ78372.1"/>
    </source>
</evidence>
<accession>A0A409WIP7</accession>
<gene>
    <name evidence="3" type="ORF">CVT24_001408</name>
</gene>
<dbReference type="InterPro" id="IPR027417">
    <property type="entry name" value="P-loop_NTPase"/>
</dbReference>
<name>A0A409WIP7_9AGAR</name>
<sequence>MHGSSTAYRLAAMPLVIGMPVMLMFNLDVPGGASNGTIGTLKSIRYTIDSDGNRYLQSCVIHSDDVKGNPLPGLGEGDIACFQDTRCVTLTHPYNRKSISVSRRQLPICPAFASTVHKAQGLTLPSAIVDLEGCHGSECPYVMLSRVKNFNSLFILRDFQIEKIRARPSESIRKEEMRLAKLGAASGSSLSQQSVVDESSPSTSQDPSSQTLQTAQRVAEFDFSWGAQARIKNDMFLLMKEIQGRIDCPPKVHIGKRKR</sequence>
<evidence type="ECO:0000256" key="2">
    <source>
        <dbReference type="SAM" id="SignalP"/>
    </source>
</evidence>
<dbReference type="STRING" id="181874.A0A409WIP7"/>
<dbReference type="OrthoDB" id="432234at2759"/>
<evidence type="ECO:0008006" key="5">
    <source>
        <dbReference type="Google" id="ProtNLM"/>
    </source>
</evidence>